<dbReference type="InterPro" id="IPR053737">
    <property type="entry name" value="Type_II_TA_Toxin"/>
</dbReference>
<dbReference type="Proteomes" id="UP000231019">
    <property type="component" value="Unassembled WGS sequence"/>
</dbReference>
<feature type="domain" description="Fido" evidence="1">
    <location>
        <begin position="1"/>
        <end position="121"/>
    </location>
</feature>
<dbReference type="InterPro" id="IPR006440">
    <property type="entry name" value="Doc"/>
</dbReference>
<name>A0A2M7G2E9_9BACT</name>
<proteinExistence type="predicted"/>
<evidence type="ECO:0000313" key="3">
    <source>
        <dbReference type="Proteomes" id="UP000231019"/>
    </source>
</evidence>
<gene>
    <name evidence="2" type="ORF">COW36_14755</name>
</gene>
<evidence type="ECO:0000259" key="1">
    <source>
        <dbReference type="PROSITE" id="PS51459"/>
    </source>
</evidence>
<dbReference type="InterPro" id="IPR003812">
    <property type="entry name" value="Fido"/>
</dbReference>
<reference evidence="2 3" key="1">
    <citation type="submission" date="2017-09" db="EMBL/GenBank/DDBJ databases">
        <title>Depth-based differentiation of microbial function through sediment-hosted aquifers and enrichment of novel symbionts in the deep terrestrial subsurface.</title>
        <authorList>
            <person name="Probst A.J."/>
            <person name="Ladd B."/>
            <person name="Jarett J.K."/>
            <person name="Geller-Mcgrath D.E."/>
            <person name="Sieber C.M."/>
            <person name="Emerson J.B."/>
            <person name="Anantharaman K."/>
            <person name="Thomas B.C."/>
            <person name="Malmstrom R."/>
            <person name="Stieglmeier M."/>
            <person name="Klingl A."/>
            <person name="Woyke T."/>
            <person name="Ryan C.M."/>
            <person name="Banfield J.F."/>
        </authorList>
    </citation>
    <scope>NUCLEOTIDE SEQUENCE [LARGE SCALE GENOMIC DNA]</scope>
    <source>
        <strain evidence="2">CG17_big_fil_post_rev_8_21_14_2_50_48_46</strain>
    </source>
</reference>
<evidence type="ECO:0000313" key="2">
    <source>
        <dbReference type="EMBL" id="PIW15974.1"/>
    </source>
</evidence>
<organism evidence="2 3">
    <name type="scientific">bacterium (Candidatus Blackallbacteria) CG17_big_fil_post_rev_8_21_14_2_50_48_46</name>
    <dbReference type="NCBI Taxonomy" id="2014261"/>
    <lineage>
        <taxon>Bacteria</taxon>
        <taxon>Candidatus Blackallbacteria</taxon>
    </lineage>
</organism>
<comment type="caution">
    <text evidence="2">The sequence shown here is derived from an EMBL/GenBank/DDBJ whole genome shotgun (WGS) entry which is preliminary data.</text>
</comment>
<dbReference type="AlphaFoldDB" id="A0A2M7G2E9"/>
<dbReference type="EMBL" id="PFFQ01000041">
    <property type="protein sequence ID" value="PIW15974.1"/>
    <property type="molecule type" value="Genomic_DNA"/>
</dbReference>
<accession>A0A2M7G2E9</accession>
<sequence>MRYLNFAELLAINWQIAAMRQMPYGILTRSAVEEALARPQTRIDDYEPFASVFEKAAVLLDSLMKSRPFLSGNILTALLAADVMLRLNGVCLKTQEEDLEQLQSISLLQMTIPQIADWLQMRSDAQTANSL</sequence>
<dbReference type="Gene3D" id="1.20.120.1870">
    <property type="entry name" value="Fic/DOC protein, Fido domain"/>
    <property type="match status" value="1"/>
</dbReference>
<dbReference type="PANTHER" id="PTHR39426">
    <property type="entry name" value="HOMOLOGY TO DEATH-ON-CURING PROTEIN OF PHAGE P1"/>
    <property type="match status" value="1"/>
</dbReference>
<dbReference type="GO" id="GO:0016301">
    <property type="term" value="F:kinase activity"/>
    <property type="evidence" value="ECO:0007669"/>
    <property type="project" value="InterPro"/>
</dbReference>
<dbReference type="PROSITE" id="PS51459">
    <property type="entry name" value="FIDO"/>
    <property type="match status" value="1"/>
</dbReference>
<protein>
    <recommendedName>
        <fullName evidence="1">Fido domain-containing protein</fullName>
    </recommendedName>
</protein>
<dbReference type="PANTHER" id="PTHR39426:SF1">
    <property type="entry name" value="HOMOLOGY TO DEATH-ON-CURING PROTEIN OF PHAGE P1"/>
    <property type="match status" value="1"/>
</dbReference>
<dbReference type="Pfam" id="PF02661">
    <property type="entry name" value="Fic"/>
    <property type="match status" value="1"/>
</dbReference>